<dbReference type="GO" id="GO:0003725">
    <property type="term" value="F:double-stranded RNA binding"/>
    <property type="evidence" value="ECO:0007669"/>
    <property type="project" value="TreeGrafter"/>
</dbReference>
<dbReference type="CDD" id="cd00593">
    <property type="entry name" value="RIBOc"/>
    <property type="match status" value="1"/>
</dbReference>
<dbReference type="SUPFAM" id="SSF69065">
    <property type="entry name" value="RNase III domain-like"/>
    <property type="match status" value="1"/>
</dbReference>
<dbReference type="Gene3D" id="1.10.1520.10">
    <property type="entry name" value="Ribonuclease III domain"/>
    <property type="match status" value="1"/>
</dbReference>
<keyword evidence="1" id="KW-0540">Nuclease</keyword>
<dbReference type="InterPro" id="IPR014720">
    <property type="entry name" value="dsRBD_dom"/>
</dbReference>
<dbReference type="Gene3D" id="3.30.160.20">
    <property type="match status" value="1"/>
</dbReference>
<feature type="domain" description="DRBM" evidence="5">
    <location>
        <begin position="64"/>
        <end position="132"/>
    </location>
</feature>
<keyword evidence="3" id="KW-0378">Hydrolase</keyword>
<dbReference type="Proteomes" id="UP000018189">
    <property type="component" value="Unassembled WGS sequence"/>
</dbReference>
<dbReference type="SMART" id="SM00358">
    <property type="entry name" value="DSRM"/>
    <property type="match status" value="1"/>
</dbReference>
<dbReference type="PANTHER" id="PTHR11207:SF0">
    <property type="entry name" value="RIBONUCLEASE 3"/>
    <property type="match status" value="1"/>
</dbReference>
<dbReference type="Pfam" id="PF00035">
    <property type="entry name" value="dsrm"/>
    <property type="match status" value="1"/>
</dbReference>
<protein>
    <submittedName>
        <fullName evidence="7">Ribonuclease III (DsRNA-specific) Rnc</fullName>
    </submittedName>
</protein>
<dbReference type="InterPro" id="IPR036389">
    <property type="entry name" value="RNase_III_sf"/>
</dbReference>
<sequence length="135" mass="15402">MDKHIKIYGDDSKITENEVLSITADVFESFLGAIFLDQGIEFAKDYISKIIFPYIDAKKVFFFDYKSVIKEYGDAQEVDIEYKIIDECGVPHNKTFIISILIDGKEMGVGKGKNKKEAEQAASKQAMKKLKIQKY</sequence>
<dbReference type="AlphaFoldDB" id="R7PUA7"/>
<dbReference type="CDD" id="cd10845">
    <property type="entry name" value="DSRM_RNAse_III_family"/>
    <property type="match status" value="1"/>
</dbReference>
<dbReference type="EMBL" id="CBKP010000020">
    <property type="protein sequence ID" value="CDF28714.1"/>
    <property type="molecule type" value="Genomic_DNA"/>
</dbReference>
<dbReference type="PANTHER" id="PTHR11207">
    <property type="entry name" value="RIBONUCLEASE III"/>
    <property type="match status" value="1"/>
</dbReference>
<proteinExistence type="predicted"/>
<evidence type="ECO:0000259" key="5">
    <source>
        <dbReference type="PROSITE" id="PS50137"/>
    </source>
</evidence>
<evidence type="ECO:0000256" key="4">
    <source>
        <dbReference type="ARBA" id="ARBA00022884"/>
    </source>
</evidence>
<gene>
    <name evidence="7" type="ORF">BN522_00597</name>
</gene>
<evidence type="ECO:0000313" key="7">
    <source>
        <dbReference type="EMBL" id="CDF28714.1"/>
    </source>
</evidence>
<organism evidence="7 8">
    <name type="scientific">Methanobrevibacter smithii CAG:186</name>
    <dbReference type="NCBI Taxonomy" id="1263088"/>
    <lineage>
        <taxon>Archaea</taxon>
        <taxon>Methanobacteriati</taxon>
        <taxon>Methanobacteriota</taxon>
        <taxon>Methanomada group</taxon>
        <taxon>Methanobacteria</taxon>
        <taxon>Methanobacteriales</taxon>
        <taxon>Methanobacteriaceae</taxon>
        <taxon>Methanobrevibacter</taxon>
    </lineage>
</organism>
<keyword evidence="2" id="KW-0255">Endonuclease</keyword>
<comment type="caution">
    <text evidence="7">The sequence shown here is derived from an EMBL/GenBank/DDBJ whole genome shotgun (WGS) entry which is preliminary data.</text>
</comment>
<keyword evidence="4" id="KW-0694">RNA-binding</keyword>
<evidence type="ECO:0000259" key="6">
    <source>
        <dbReference type="PROSITE" id="PS50142"/>
    </source>
</evidence>
<evidence type="ECO:0000256" key="3">
    <source>
        <dbReference type="ARBA" id="ARBA00022801"/>
    </source>
</evidence>
<dbReference type="SUPFAM" id="SSF54768">
    <property type="entry name" value="dsRNA-binding domain-like"/>
    <property type="match status" value="1"/>
</dbReference>
<dbReference type="GO" id="GO:0010468">
    <property type="term" value="P:regulation of gene expression"/>
    <property type="evidence" value="ECO:0007669"/>
    <property type="project" value="TreeGrafter"/>
</dbReference>
<dbReference type="PROSITE" id="PS50142">
    <property type="entry name" value="RNASE_3_2"/>
    <property type="match status" value="1"/>
</dbReference>
<reference evidence="7" key="1">
    <citation type="submission" date="2012-11" db="EMBL/GenBank/DDBJ databases">
        <title>Dependencies among metagenomic species, viruses, plasmids and units of genetic variation.</title>
        <authorList>
            <person name="Nielsen H.B."/>
            <person name="Almeida M."/>
            <person name="Juncker A.S."/>
            <person name="Rasmussen S."/>
            <person name="Li J."/>
            <person name="Sunagawa S."/>
            <person name="Plichta D."/>
            <person name="Gautier L."/>
            <person name="Le Chatelier E."/>
            <person name="Peletier E."/>
            <person name="Bonde I."/>
            <person name="Nielsen T."/>
            <person name="Manichanh C."/>
            <person name="Arumugam M."/>
            <person name="Batto J."/>
            <person name="Santos M.B.Q.D."/>
            <person name="Blom N."/>
            <person name="Borruel N."/>
            <person name="Burgdorf K.S."/>
            <person name="Boumezbeur F."/>
            <person name="Casellas F."/>
            <person name="Dore J."/>
            <person name="Guarner F."/>
            <person name="Hansen T."/>
            <person name="Hildebrand F."/>
            <person name="Kaas R.S."/>
            <person name="Kennedy S."/>
            <person name="Kristiansen K."/>
            <person name="Kultima J.R."/>
            <person name="Leonard P."/>
            <person name="Levenez F."/>
            <person name="Lund O."/>
            <person name="Moumen B."/>
            <person name="Le Paslier D."/>
            <person name="Pons N."/>
            <person name="Pedersen O."/>
            <person name="Prifti E."/>
            <person name="Qin J."/>
            <person name="Raes J."/>
            <person name="Tap J."/>
            <person name="Tims S."/>
            <person name="Ussery D.W."/>
            <person name="Yamada T."/>
            <person name="MetaHit consortium"/>
            <person name="Renault P."/>
            <person name="Sicheritz-Ponten T."/>
            <person name="Bork P."/>
            <person name="Wang J."/>
            <person name="Brunak S."/>
            <person name="Ehrlich S.D."/>
        </authorList>
    </citation>
    <scope>NUCLEOTIDE SEQUENCE [LARGE SCALE GENOMIC DNA]</scope>
</reference>
<dbReference type="GO" id="GO:0004525">
    <property type="term" value="F:ribonuclease III activity"/>
    <property type="evidence" value="ECO:0007669"/>
    <property type="project" value="InterPro"/>
</dbReference>
<name>R7PUA7_METSM</name>
<evidence type="ECO:0000256" key="1">
    <source>
        <dbReference type="ARBA" id="ARBA00022722"/>
    </source>
</evidence>
<evidence type="ECO:0000313" key="8">
    <source>
        <dbReference type="Proteomes" id="UP000018189"/>
    </source>
</evidence>
<evidence type="ECO:0000256" key="2">
    <source>
        <dbReference type="ARBA" id="ARBA00022759"/>
    </source>
</evidence>
<feature type="domain" description="RNase III" evidence="6">
    <location>
        <begin position="1"/>
        <end position="39"/>
    </location>
</feature>
<dbReference type="PROSITE" id="PS50137">
    <property type="entry name" value="DS_RBD"/>
    <property type="match status" value="1"/>
</dbReference>
<accession>R7PUA7</accession>
<dbReference type="GO" id="GO:0006396">
    <property type="term" value="P:RNA processing"/>
    <property type="evidence" value="ECO:0007669"/>
    <property type="project" value="InterPro"/>
</dbReference>
<dbReference type="InterPro" id="IPR000999">
    <property type="entry name" value="RNase_III_dom"/>
</dbReference>